<dbReference type="EMBL" id="NVUK01000042">
    <property type="protein sequence ID" value="PCI75701.1"/>
    <property type="molecule type" value="Genomic_DNA"/>
</dbReference>
<evidence type="ECO:0000256" key="1">
    <source>
        <dbReference type="SAM" id="SignalP"/>
    </source>
</evidence>
<dbReference type="AlphaFoldDB" id="A0A2A4X035"/>
<evidence type="ECO:0000313" key="2">
    <source>
        <dbReference type="EMBL" id="PCI75701.1"/>
    </source>
</evidence>
<dbReference type="Proteomes" id="UP000218775">
    <property type="component" value="Unassembled WGS sequence"/>
</dbReference>
<reference evidence="3" key="1">
    <citation type="submission" date="2017-08" db="EMBL/GenBank/DDBJ databases">
        <title>A dynamic microbial community with high functional redundancy inhabits the cold, oxic subseafloor aquifer.</title>
        <authorList>
            <person name="Tully B.J."/>
            <person name="Wheat C.G."/>
            <person name="Glazer B.T."/>
            <person name="Huber J.A."/>
        </authorList>
    </citation>
    <scope>NUCLEOTIDE SEQUENCE [LARGE SCALE GENOMIC DNA]</scope>
</reference>
<organism evidence="2 3">
    <name type="scientific">Aerophobetes bacterium</name>
    <dbReference type="NCBI Taxonomy" id="2030807"/>
    <lineage>
        <taxon>Bacteria</taxon>
        <taxon>Candidatus Aerophobota</taxon>
    </lineage>
</organism>
<evidence type="ECO:0000313" key="3">
    <source>
        <dbReference type="Proteomes" id="UP000218775"/>
    </source>
</evidence>
<name>A0A2A4X035_UNCAE</name>
<comment type="caution">
    <text evidence="2">The sequence shown here is derived from an EMBL/GenBank/DDBJ whole genome shotgun (WGS) entry which is preliminary data.</text>
</comment>
<gene>
    <name evidence="2" type="ORF">COB21_05395</name>
</gene>
<keyword evidence="1" id="KW-0732">Signal</keyword>
<feature type="signal peptide" evidence="1">
    <location>
        <begin position="1"/>
        <end position="30"/>
    </location>
</feature>
<feature type="chain" id="PRO_5012246718" evidence="1">
    <location>
        <begin position="31"/>
        <end position="174"/>
    </location>
</feature>
<protein>
    <submittedName>
        <fullName evidence="2">Uncharacterized protein</fullName>
    </submittedName>
</protein>
<proteinExistence type="predicted"/>
<accession>A0A2A4X035</accession>
<sequence length="174" mass="18242">MTVNQATIKDVLALAGLALSAVIAASPALAKDLAQRISNVMGSANLTMLQPAVKAAAKMTTSTNTQKMMQQAWSTVTTAKPVVQAAAQTIVSAAQPAAAKAQAKTTTSLMSVAKTAAGTYGAWRLFRDCFGKDDKNKGVQINNYAPWINRGTAVTVITSIATYAVCERMFGRTK</sequence>